<feature type="compositionally biased region" description="Basic residues" evidence="1">
    <location>
        <begin position="24"/>
        <end position="33"/>
    </location>
</feature>
<proteinExistence type="predicted"/>
<keyword evidence="3" id="KW-1185">Reference proteome</keyword>
<name>A0A9W9PHC1_9EURO</name>
<evidence type="ECO:0000313" key="3">
    <source>
        <dbReference type="Proteomes" id="UP001150941"/>
    </source>
</evidence>
<dbReference type="RefSeq" id="XP_058334281.1">
    <property type="nucleotide sequence ID" value="XM_058471140.1"/>
</dbReference>
<evidence type="ECO:0000256" key="1">
    <source>
        <dbReference type="SAM" id="MobiDB-lite"/>
    </source>
</evidence>
<reference evidence="2" key="1">
    <citation type="submission" date="2022-11" db="EMBL/GenBank/DDBJ databases">
        <authorList>
            <person name="Petersen C."/>
        </authorList>
    </citation>
    <scope>NUCLEOTIDE SEQUENCE</scope>
    <source>
        <strain evidence="2">IBT 19713</strain>
    </source>
</reference>
<organism evidence="2 3">
    <name type="scientific">Penicillium chermesinum</name>
    <dbReference type="NCBI Taxonomy" id="63820"/>
    <lineage>
        <taxon>Eukaryota</taxon>
        <taxon>Fungi</taxon>
        <taxon>Dikarya</taxon>
        <taxon>Ascomycota</taxon>
        <taxon>Pezizomycotina</taxon>
        <taxon>Eurotiomycetes</taxon>
        <taxon>Eurotiomycetidae</taxon>
        <taxon>Eurotiales</taxon>
        <taxon>Aspergillaceae</taxon>
        <taxon>Penicillium</taxon>
    </lineage>
</organism>
<dbReference type="AlphaFoldDB" id="A0A9W9PHC1"/>
<reference evidence="2" key="2">
    <citation type="journal article" date="2023" name="IMA Fungus">
        <title>Comparative genomic study of the Penicillium genus elucidates a diverse pangenome and 15 lateral gene transfer events.</title>
        <authorList>
            <person name="Petersen C."/>
            <person name="Sorensen T."/>
            <person name="Nielsen M.R."/>
            <person name="Sondergaard T.E."/>
            <person name="Sorensen J.L."/>
            <person name="Fitzpatrick D.A."/>
            <person name="Frisvad J.C."/>
            <person name="Nielsen K.L."/>
        </authorList>
    </citation>
    <scope>NUCLEOTIDE SEQUENCE</scope>
    <source>
        <strain evidence="2">IBT 19713</strain>
    </source>
</reference>
<dbReference type="EMBL" id="JAPQKS010000002">
    <property type="protein sequence ID" value="KAJ5246860.1"/>
    <property type="molecule type" value="Genomic_DNA"/>
</dbReference>
<feature type="region of interest" description="Disordered" evidence="1">
    <location>
        <begin position="16"/>
        <end position="64"/>
    </location>
</feature>
<comment type="caution">
    <text evidence="2">The sequence shown here is derived from an EMBL/GenBank/DDBJ whole genome shotgun (WGS) entry which is preliminary data.</text>
</comment>
<dbReference type="GeneID" id="83198443"/>
<gene>
    <name evidence="2" type="ORF">N7468_001843</name>
</gene>
<accession>A0A9W9PHC1</accession>
<sequence>MEGEYSVIDFNAVDSTGEPLQSSAKRRNSKKYPRKDEWAMGEAQEDLGLPKSDGSNIMSTSRHTDRIDGTLDPYIDDFCMYEDWPPASPAADENIGFTINSGWSSTFFPV</sequence>
<protein>
    <submittedName>
        <fullName evidence="2">Uncharacterized protein</fullName>
    </submittedName>
</protein>
<dbReference type="Proteomes" id="UP001150941">
    <property type="component" value="Unassembled WGS sequence"/>
</dbReference>
<evidence type="ECO:0000313" key="2">
    <source>
        <dbReference type="EMBL" id="KAJ5246860.1"/>
    </source>
</evidence>